<proteinExistence type="predicted"/>
<dbReference type="EMBL" id="GGEC01035649">
    <property type="protein sequence ID" value="MBX16133.1"/>
    <property type="molecule type" value="Transcribed_RNA"/>
</dbReference>
<dbReference type="AlphaFoldDB" id="A0A2P2LDT0"/>
<name>A0A2P2LDT0_RHIMU</name>
<reference evidence="1" key="1">
    <citation type="submission" date="2018-02" db="EMBL/GenBank/DDBJ databases">
        <title>Rhizophora mucronata_Transcriptome.</title>
        <authorList>
            <person name="Meera S.P."/>
            <person name="Sreeshan A."/>
            <person name="Augustine A."/>
        </authorList>
    </citation>
    <scope>NUCLEOTIDE SEQUENCE</scope>
    <source>
        <tissue evidence="1">Leaf</tissue>
    </source>
</reference>
<protein>
    <submittedName>
        <fullName evidence="1">Uncharacterized protein MANES_02G065500</fullName>
    </submittedName>
</protein>
<accession>A0A2P2LDT0</accession>
<evidence type="ECO:0000313" key="1">
    <source>
        <dbReference type="EMBL" id="MBX16133.1"/>
    </source>
</evidence>
<sequence length="61" mass="7313">MLQMFQKFYLLNLCYVVEVDHLKMWVMLRMMQMVWLIEMNQLMTLPPPQGQDRCSAGRTCA</sequence>
<organism evidence="1">
    <name type="scientific">Rhizophora mucronata</name>
    <name type="common">Asiatic mangrove</name>
    <dbReference type="NCBI Taxonomy" id="61149"/>
    <lineage>
        <taxon>Eukaryota</taxon>
        <taxon>Viridiplantae</taxon>
        <taxon>Streptophyta</taxon>
        <taxon>Embryophyta</taxon>
        <taxon>Tracheophyta</taxon>
        <taxon>Spermatophyta</taxon>
        <taxon>Magnoliopsida</taxon>
        <taxon>eudicotyledons</taxon>
        <taxon>Gunneridae</taxon>
        <taxon>Pentapetalae</taxon>
        <taxon>rosids</taxon>
        <taxon>fabids</taxon>
        <taxon>Malpighiales</taxon>
        <taxon>Rhizophoraceae</taxon>
        <taxon>Rhizophora</taxon>
    </lineage>
</organism>